<gene>
    <name evidence="2" type="ORF">IPOD504_LOCUS4498</name>
</gene>
<evidence type="ECO:0000256" key="1">
    <source>
        <dbReference type="SAM" id="MobiDB-lite"/>
    </source>
</evidence>
<dbReference type="EMBL" id="OW152827">
    <property type="protein sequence ID" value="CAH2043899.1"/>
    <property type="molecule type" value="Genomic_DNA"/>
</dbReference>
<feature type="non-terminal residue" evidence="2">
    <location>
        <position position="194"/>
    </location>
</feature>
<feature type="compositionally biased region" description="Basic and acidic residues" evidence="1">
    <location>
        <begin position="168"/>
        <end position="179"/>
    </location>
</feature>
<keyword evidence="3" id="KW-1185">Reference proteome</keyword>
<feature type="compositionally biased region" description="Basic and acidic residues" evidence="1">
    <location>
        <begin position="97"/>
        <end position="117"/>
    </location>
</feature>
<feature type="region of interest" description="Disordered" evidence="1">
    <location>
        <begin position="97"/>
        <end position="126"/>
    </location>
</feature>
<feature type="compositionally biased region" description="Polar residues" evidence="1">
    <location>
        <begin position="156"/>
        <end position="167"/>
    </location>
</feature>
<name>A0ABN8HYK1_9NEOP</name>
<proteinExistence type="predicted"/>
<reference evidence="2" key="1">
    <citation type="submission" date="2022-03" db="EMBL/GenBank/DDBJ databases">
        <authorList>
            <person name="Martin H S."/>
        </authorList>
    </citation>
    <scope>NUCLEOTIDE SEQUENCE</scope>
</reference>
<evidence type="ECO:0000313" key="3">
    <source>
        <dbReference type="Proteomes" id="UP000837857"/>
    </source>
</evidence>
<dbReference type="Proteomes" id="UP000837857">
    <property type="component" value="Chromosome 15"/>
</dbReference>
<accession>A0ABN8HYK1</accession>
<evidence type="ECO:0000313" key="2">
    <source>
        <dbReference type="EMBL" id="CAH2043899.1"/>
    </source>
</evidence>
<sequence>MPLFLPMQLLKELAEQLTFSQLLSSGGAKVPRIGVSLKRKKRWAYRPRDKLIEGRPVLGLCGRSQPLHRKNRSAVVLGQDWLLREWRQRVTEWRRLSSGESRERSTRVQPPRRDSSDATRPYGRGEYLRRAAKKRAAYRINGDATRGKISRKAHQLTPTRIASTQAGHTERRARRDALAFRRSRQKTSDVTHLK</sequence>
<feature type="region of interest" description="Disordered" evidence="1">
    <location>
        <begin position="139"/>
        <end position="194"/>
    </location>
</feature>
<organism evidence="2 3">
    <name type="scientific">Iphiclides podalirius</name>
    <name type="common">scarce swallowtail</name>
    <dbReference type="NCBI Taxonomy" id="110791"/>
    <lineage>
        <taxon>Eukaryota</taxon>
        <taxon>Metazoa</taxon>
        <taxon>Ecdysozoa</taxon>
        <taxon>Arthropoda</taxon>
        <taxon>Hexapoda</taxon>
        <taxon>Insecta</taxon>
        <taxon>Pterygota</taxon>
        <taxon>Neoptera</taxon>
        <taxon>Endopterygota</taxon>
        <taxon>Lepidoptera</taxon>
        <taxon>Glossata</taxon>
        <taxon>Ditrysia</taxon>
        <taxon>Papilionoidea</taxon>
        <taxon>Papilionidae</taxon>
        <taxon>Papilioninae</taxon>
        <taxon>Iphiclides</taxon>
    </lineage>
</organism>
<protein>
    <submittedName>
        <fullName evidence="2">Uncharacterized protein</fullName>
    </submittedName>
</protein>